<evidence type="ECO:0000313" key="3">
    <source>
        <dbReference type="Proteomes" id="UP000230423"/>
    </source>
</evidence>
<name>A0A2G9TG28_TELCI</name>
<feature type="non-terminal residue" evidence="2">
    <location>
        <position position="214"/>
    </location>
</feature>
<evidence type="ECO:0000256" key="1">
    <source>
        <dbReference type="SAM" id="MobiDB-lite"/>
    </source>
</evidence>
<keyword evidence="3" id="KW-1185">Reference proteome</keyword>
<feature type="compositionally biased region" description="Low complexity" evidence="1">
    <location>
        <begin position="29"/>
        <end position="38"/>
    </location>
</feature>
<dbReference type="Proteomes" id="UP000230423">
    <property type="component" value="Unassembled WGS sequence"/>
</dbReference>
<sequence length="214" mass="23392">MDDIVWIRDDAQVDDSIPVSDQLPSGDDPSTTATATQPAEEEPETFTEIPVIFQPKSTEVRFYPTDESKDNEPPPAPTPEIKQEAAQPDAEPQKQEPKPIETNQPSKPSTAAEPAVINLQFKEPPQKKEEPQKSPEIKEPAAASTAAEPAVISIVYKEPPKQKPSSEGAPVQVEVFSPLDHPAELDKIVEEAAEEPVLIDHNTPEILEEAAQKL</sequence>
<feature type="compositionally biased region" description="Basic and acidic residues" evidence="1">
    <location>
        <begin position="124"/>
        <end position="139"/>
    </location>
</feature>
<evidence type="ECO:0000313" key="2">
    <source>
        <dbReference type="EMBL" id="PIO56934.1"/>
    </source>
</evidence>
<feature type="compositionally biased region" description="Basic and acidic residues" evidence="1">
    <location>
        <begin position="1"/>
        <end position="11"/>
    </location>
</feature>
<dbReference type="AlphaFoldDB" id="A0A2G9TG28"/>
<feature type="region of interest" description="Disordered" evidence="1">
    <location>
        <begin position="1"/>
        <end position="148"/>
    </location>
</feature>
<proteinExistence type="predicted"/>
<gene>
    <name evidence="2" type="ORF">TELCIR_21665</name>
</gene>
<dbReference type="EMBL" id="KZ368705">
    <property type="protein sequence ID" value="PIO56934.1"/>
    <property type="molecule type" value="Genomic_DNA"/>
</dbReference>
<organism evidence="2 3">
    <name type="scientific">Teladorsagia circumcincta</name>
    <name type="common">Brown stomach worm</name>
    <name type="synonym">Ostertagia circumcincta</name>
    <dbReference type="NCBI Taxonomy" id="45464"/>
    <lineage>
        <taxon>Eukaryota</taxon>
        <taxon>Metazoa</taxon>
        <taxon>Ecdysozoa</taxon>
        <taxon>Nematoda</taxon>
        <taxon>Chromadorea</taxon>
        <taxon>Rhabditida</taxon>
        <taxon>Rhabditina</taxon>
        <taxon>Rhabditomorpha</taxon>
        <taxon>Strongyloidea</taxon>
        <taxon>Trichostrongylidae</taxon>
        <taxon>Teladorsagia</taxon>
    </lineage>
</organism>
<protein>
    <submittedName>
        <fullName evidence="2">Uncharacterized protein</fullName>
    </submittedName>
</protein>
<reference evidence="2 3" key="1">
    <citation type="submission" date="2015-09" db="EMBL/GenBank/DDBJ databases">
        <title>Draft genome of the parasitic nematode Teladorsagia circumcincta isolate WARC Sus (inbred).</title>
        <authorList>
            <person name="Mitreva M."/>
        </authorList>
    </citation>
    <scope>NUCLEOTIDE SEQUENCE [LARGE SCALE GENOMIC DNA]</scope>
    <source>
        <strain evidence="2 3">S</strain>
    </source>
</reference>
<accession>A0A2G9TG28</accession>